<dbReference type="GO" id="GO:0051118">
    <property type="term" value="F:glucan endo-1,3-alpha-glucosidase activity"/>
    <property type="evidence" value="ECO:0007669"/>
    <property type="project" value="InterPro"/>
</dbReference>
<dbReference type="Pfam" id="PF03659">
    <property type="entry name" value="Glyco_hydro_71"/>
    <property type="match status" value="1"/>
</dbReference>
<feature type="signal peptide" evidence="1">
    <location>
        <begin position="1"/>
        <end position="19"/>
    </location>
</feature>
<reference evidence="2" key="1">
    <citation type="submission" date="2019-04" db="EMBL/GenBank/DDBJ databases">
        <title>Friends and foes A comparative genomics study of 23 Aspergillus species from section Flavi.</title>
        <authorList>
            <consortium name="DOE Joint Genome Institute"/>
            <person name="Kjaerbolling I."/>
            <person name="Vesth T."/>
            <person name="Frisvad J.C."/>
            <person name="Nybo J.L."/>
            <person name="Theobald S."/>
            <person name="Kildgaard S."/>
            <person name="Isbrandt T."/>
            <person name="Kuo A."/>
            <person name="Sato A."/>
            <person name="Lyhne E.K."/>
            <person name="Kogle M.E."/>
            <person name="Wiebenga A."/>
            <person name="Kun R.S."/>
            <person name="Lubbers R.J."/>
            <person name="Makela M.R."/>
            <person name="Barry K."/>
            <person name="Chovatia M."/>
            <person name="Clum A."/>
            <person name="Daum C."/>
            <person name="Haridas S."/>
            <person name="He G."/>
            <person name="LaButti K."/>
            <person name="Lipzen A."/>
            <person name="Mondo S."/>
            <person name="Riley R."/>
            <person name="Salamov A."/>
            <person name="Simmons B.A."/>
            <person name="Magnuson J.K."/>
            <person name="Henrissat B."/>
            <person name="Mortensen U.H."/>
            <person name="Larsen T.O."/>
            <person name="Devries R.P."/>
            <person name="Grigoriev I.V."/>
            <person name="Machida M."/>
            <person name="Baker S.E."/>
            <person name="Andersen M.R."/>
        </authorList>
    </citation>
    <scope>NUCLEOTIDE SEQUENCE [LARGE SCALE GENOMIC DNA]</scope>
    <source>
        <strain evidence="2">CBS 121.62</strain>
    </source>
</reference>
<dbReference type="Gene3D" id="3.20.20.80">
    <property type="entry name" value="Glycosidases"/>
    <property type="match status" value="1"/>
</dbReference>
<evidence type="ECO:0000313" key="2">
    <source>
        <dbReference type="EMBL" id="KAB8239992.1"/>
    </source>
</evidence>
<dbReference type="VEuPathDB" id="FungiDB:F9C07_1537"/>
<dbReference type="CDD" id="cd11577">
    <property type="entry name" value="GH71"/>
    <property type="match status" value="1"/>
</dbReference>
<feature type="chain" id="PRO_5024887768" evidence="1">
    <location>
        <begin position="20"/>
        <end position="489"/>
    </location>
</feature>
<gene>
    <name evidence="2" type="ORF">BDV35DRAFT_402972</name>
</gene>
<evidence type="ECO:0000256" key="1">
    <source>
        <dbReference type="SAM" id="SignalP"/>
    </source>
</evidence>
<dbReference type="AlphaFoldDB" id="A0A5N6GC66"/>
<sequence length="489" mass="53612">MSPKTLLLFLADLLILVAATPTSHDVNSKTGTDKLVFCHFMIGITSNRQSAADYDNDMKRAKALGIDAFALNIGVDAYVDTQLDLAYESAVRNDMKVFLSFDFNWYHTAQISAVGAKIKQFANRPAQLMVDNKIFASSFGGDGLDIAALHSVTGRDIFFAPNFHPSIGDFDAIQGGLNWMAWDTNGKNQASTPDHNVTVTDGDKAYVDALKGKPYIAPASPWFFTHFGSEAPYSKNWVFTSDLLWYNRWQQILSLNSRFVEIITWNDYGESHYIGPLASPHTDDGASKWVMDMPHTGWSEMSKPFIAAYKAGDKYIDKYITEEKLFYWYRPTPRDVDCDSTDNTMDGNPNNASGNFARGKPTGWDTMQDAVFVVAFLKSSATVIVFSGMNSKLFEAQAGASAFTAPMGVGQQRFAVIRDGKTIMEGTSLKDIVDACICGIYNFNPYVGTVPAEDTIDALPKAGLAMVSKGLKVLCPTNTLGAGGTRVTP</sequence>
<dbReference type="InterPro" id="IPR005197">
    <property type="entry name" value="Glyco_hydro_71"/>
</dbReference>
<organism evidence="2">
    <name type="scientific">Aspergillus flavus</name>
    <dbReference type="NCBI Taxonomy" id="5059"/>
    <lineage>
        <taxon>Eukaryota</taxon>
        <taxon>Fungi</taxon>
        <taxon>Dikarya</taxon>
        <taxon>Ascomycota</taxon>
        <taxon>Pezizomycotina</taxon>
        <taxon>Eurotiomycetes</taxon>
        <taxon>Eurotiomycetidae</taxon>
        <taxon>Eurotiales</taxon>
        <taxon>Aspergillaceae</taxon>
        <taxon>Aspergillus</taxon>
        <taxon>Aspergillus subgen. Circumdati</taxon>
    </lineage>
</organism>
<protein>
    <submittedName>
        <fullName evidence="2">Glycoside hydrolase</fullName>
    </submittedName>
</protein>
<dbReference type="Proteomes" id="UP000325434">
    <property type="component" value="Unassembled WGS sequence"/>
</dbReference>
<proteinExistence type="predicted"/>
<dbReference type="VEuPathDB" id="FungiDB:AFLA_004354"/>
<dbReference type="EMBL" id="ML734805">
    <property type="protein sequence ID" value="KAB8239992.1"/>
    <property type="molecule type" value="Genomic_DNA"/>
</dbReference>
<keyword evidence="1" id="KW-0732">Signal</keyword>
<keyword evidence="2" id="KW-0378">Hydrolase</keyword>
<accession>A0A5N6GC66</accession>
<name>A0A5N6GC66_ASPFL</name>